<dbReference type="InterPro" id="IPR011701">
    <property type="entry name" value="MFS"/>
</dbReference>
<feature type="transmembrane region" description="Helical" evidence="6">
    <location>
        <begin position="65"/>
        <end position="84"/>
    </location>
</feature>
<gene>
    <name evidence="7" type="ORF">V1Y59_23560</name>
</gene>
<dbReference type="PANTHER" id="PTHR23513">
    <property type="entry name" value="INTEGRAL MEMBRANE EFFLUX PROTEIN-RELATED"/>
    <property type="match status" value="1"/>
</dbReference>
<dbReference type="Gene3D" id="1.20.1250.20">
    <property type="entry name" value="MFS general substrate transporter like domains"/>
    <property type="match status" value="1"/>
</dbReference>
<keyword evidence="2" id="KW-1003">Cell membrane</keyword>
<proteinExistence type="predicted"/>
<feature type="transmembrane region" description="Helical" evidence="6">
    <location>
        <begin position="90"/>
        <end position="107"/>
    </location>
</feature>
<accession>A0ABU7N0P2</accession>
<comment type="subcellular location">
    <subcellularLocation>
        <location evidence="1">Cell membrane</location>
        <topology evidence="1">Multi-pass membrane protein</topology>
    </subcellularLocation>
</comment>
<evidence type="ECO:0000256" key="1">
    <source>
        <dbReference type="ARBA" id="ARBA00004651"/>
    </source>
</evidence>
<feature type="transmembrane region" description="Helical" evidence="6">
    <location>
        <begin position="204"/>
        <end position="227"/>
    </location>
</feature>
<feature type="transmembrane region" description="Helical" evidence="6">
    <location>
        <begin position="158"/>
        <end position="178"/>
    </location>
</feature>
<keyword evidence="8" id="KW-1185">Reference proteome</keyword>
<organism evidence="7 8">
    <name type="scientific">Gordonia prachuapensis</name>
    <dbReference type="NCBI Taxonomy" id="3115651"/>
    <lineage>
        <taxon>Bacteria</taxon>
        <taxon>Bacillati</taxon>
        <taxon>Actinomycetota</taxon>
        <taxon>Actinomycetes</taxon>
        <taxon>Mycobacteriales</taxon>
        <taxon>Gordoniaceae</taxon>
        <taxon>Gordonia</taxon>
    </lineage>
</organism>
<feature type="transmembrane region" description="Helical" evidence="6">
    <location>
        <begin position="291"/>
        <end position="311"/>
    </location>
</feature>
<feature type="transmembrane region" description="Helical" evidence="6">
    <location>
        <begin position="360"/>
        <end position="382"/>
    </location>
</feature>
<dbReference type="InterPro" id="IPR036259">
    <property type="entry name" value="MFS_trans_sf"/>
</dbReference>
<dbReference type="Proteomes" id="UP001335729">
    <property type="component" value="Unassembled WGS sequence"/>
</dbReference>
<evidence type="ECO:0000256" key="6">
    <source>
        <dbReference type="SAM" id="Phobius"/>
    </source>
</evidence>
<evidence type="ECO:0000313" key="7">
    <source>
        <dbReference type="EMBL" id="MEE4026078.1"/>
    </source>
</evidence>
<name>A0ABU7N0P2_9ACTN</name>
<feature type="transmembrane region" description="Helical" evidence="6">
    <location>
        <begin position="332"/>
        <end position="354"/>
    </location>
</feature>
<dbReference type="Pfam" id="PF07690">
    <property type="entry name" value="MFS_1"/>
    <property type="match status" value="1"/>
</dbReference>
<feature type="transmembrane region" description="Helical" evidence="6">
    <location>
        <begin position="266"/>
        <end position="285"/>
    </location>
</feature>
<dbReference type="CDD" id="cd06173">
    <property type="entry name" value="MFS_MefA_like"/>
    <property type="match status" value="1"/>
</dbReference>
<comment type="caution">
    <text evidence="7">The sequence shown here is derived from an EMBL/GenBank/DDBJ whole genome shotgun (WGS) entry which is preliminary data.</text>
</comment>
<evidence type="ECO:0000256" key="5">
    <source>
        <dbReference type="ARBA" id="ARBA00023136"/>
    </source>
</evidence>
<evidence type="ECO:0000256" key="4">
    <source>
        <dbReference type="ARBA" id="ARBA00022989"/>
    </source>
</evidence>
<evidence type="ECO:0000256" key="3">
    <source>
        <dbReference type="ARBA" id="ARBA00022692"/>
    </source>
</evidence>
<dbReference type="RefSeq" id="WP_330507470.1">
    <property type="nucleotide sequence ID" value="NZ_JAZDUE010000035.1"/>
</dbReference>
<evidence type="ECO:0000313" key="8">
    <source>
        <dbReference type="Proteomes" id="UP001335729"/>
    </source>
</evidence>
<keyword evidence="5 6" id="KW-0472">Membrane</keyword>
<feature type="transmembrane region" description="Helical" evidence="6">
    <location>
        <begin position="239"/>
        <end position="259"/>
    </location>
</feature>
<feature type="transmembrane region" description="Helical" evidence="6">
    <location>
        <begin position="12"/>
        <end position="30"/>
    </location>
</feature>
<keyword evidence="4 6" id="KW-1133">Transmembrane helix</keyword>
<keyword evidence="3 6" id="KW-0812">Transmembrane</keyword>
<sequence>MRALLSVQLFNMLGDGLLTVGLTLIVVSVSQSPADLTLLLACSTATGLVALLGSSIWLDAFNRRHTLILIDVGRVIAALLSVAYMVSSQTWLLVLIGITAGISVALYRPAFSAYIGDIAAPEDRHSANALRSTASKLSSIAGPALAGLLASVDAEMTIPILAGVLACVSIIGFTLGPAGMTPERHWRMSGFSTDGFRFVWSHKWVMAIIAQGAIQIGFVSAPITLIVPLWLSNQHASGQYGYAMAVESAGALIATLLFMRGVRIPAILAMPVLVLQGAVLLVLICDAPTPLIYPAYFVLGLAMGIFGTLWISALQASVPAELLGRVLSIDALGNSAFSLVGILITGLALGHLSFGEVSTASLVVLIASVVLAALVPGVLTLGHLHREPNLEP</sequence>
<reference evidence="7 8" key="1">
    <citation type="submission" date="2024-01" db="EMBL/GenBank/DDBJ databases">
        <title>Draft genome sequence of Gordonia sp. PKS22-38.</title>
        <authorList>
            <person name="Suphannarot A."/>
            <person name="Mingma R."/>
        </authorList>
    </citation>
    <scope>NUCLEOTIDE SEQUENCE [LARGE SCALE GENOMIC DNA]</scope>
    <source>
        <strain evidence="7 8">PKS22-38</strain>
    </source>
</reference>
<protein>
    <submittedName>
        <fullName evidence="7">MFS transporter</fullName>
    </submittedName>
</protein>
<dbReference type="PANTHER" id="PTHR23513:SF11">
    <property type="entry name" value="STAPHYLOFERRIN A TRANSPORTER"/>
    <property type="match status" value="1"/>
</dbReference>
<evidence type="ECO:0000256" key="2">
    <source>
        <dbReference type="ARBA" id="ARBA00022475"/>
    </source>
</evidence>
<dbReference type="SUPFAM" id="SSF103473">
    <property type="entry name" value="MFS general substrate transporter"/>
    <property type="match status" value="1"/>
</dbReference>
<feature type="transmembrane region" description="Helical" evidence="6">
    <location>
        <begin position="36"/>
        <end position="58"/>
    </location>
</feature>
<dbReference type="EMBL" id="JAZDUE010000035">
    <property type="protein sequence ID" value="MEE4026078.1"/>
    <property type="molecule type" value="Genomic_DNA"/>
</dbReference>